<evidence type="ECO:0000313" key="1">
    <source>
        <dbReference type="EMBL" id="RVX12020.1"/>
    </source>
</evidence>
<protein>
    <submittedName>
        <fullName evidence="1">Uncharacterized protein</fullName>
    </submittedName>
</protein>
<evidence type="ECO:0000313" key="2">
    <source>
        <dbReference type="Proteomes" id="UP000288805"/>
    </source>
</evidence>
<name>A0A438JST5_VITVI</name>
<proteinExistence type="predicted"/>
<accession>A0A438JST5</accession>
<reference evidence="1 2" key="1">
    <citation type="journal article" date="2018" name="PLoS Genet.">
        <title>Population sequencing reveals clonal diversity and ancestral inbreeding in the grapevine cultivar Chardonnay.</title>
        <authorList>
            <person name="Roach M.J."/>
            <person name="Johnson D.L."/>
            <person name="Bohlmann J."/>
            <person name="van Vuuren H.J."/>
            <person name="Jones S.J."/>
            <person name="Pretorius I.S."/>
            <person name="Schmidt S.A."/>
            <person name="Borneman A.R."/>
        </authorList>
    </citation>
    <scope>NUCLEOTIDE SEQUENCE [LARGE SCALE GENOMIC DNA]</scope>
    <source>
        <strain evidence="2">cv. Chardonnay</strain>
        <tissue evidence="1">Leaf</tissue>
    </source>
</reference>
<dbReference type="PANTHER" id="PTHR47058">
    <property type="entry name" value="REPLICATION PROTEIN A 14 KDA SUBUNIT A-RELATED"/>
    <property type="match status" value="1"/>
</dbReference>
<gene>
    <name evidence="1" type="ORF">CK203_009632</name>
</gene>
<sequence length="122" mass="13312">MSSNFQLLISSTITVQPPEMDTSNPAVFVNMELLRMYVGRKVRAVIQTVTNPSGLKYGPTLVTHLVLSWTDGIGEFVRGTVWPIALMQHPPSSSRPSAKVFSSEDDPLAVHEGSLAELTRAC</sequence>
<organism evidence="1 2">
    <name type="scientific">Vitis vinifera</name>
    <name type="common">Grape</name>
    <dbReference type="NCBI Taxonomy" id="29760"/>
    <lineage>
        <taxon>Eukaryota</taxon>
        <taxon>Viridiplantae</taxon>
        <taxon>Streptophyta</taxon>
        <taxon>Embryophyta</taxon>
        <taxon>Tracheophyta</taxon>
        <taxon>Spermatophyta</taxon>
        <taxon>Magnoliopsida</taxon>
        <taxon>eudicotyledons</taxon>
        <taxon>Gunneridae</taxon>
        <taxon>Pentapetalae</taxon>
        <taxon>rosids</taxon>
        <taxon>Vitales</taxon>
        <taxon>Vitaceae</taxon>
        <taxon>Viteae</taxon>
        <taxon>Vitis</taxon>
    </lineage>
</organism>
<dbReference type="Proteomes" id="UP000288805">
    <property type="component" value="Unassembled WGS sequence"/>
</dbReference>
<comment type="caution">
    <text evidence="1">The sequence shown here is derived from an EMBL/GenBank/DDBJ whole genome shotgun (WGS) entry which is preliminary data.</text>
</comment>
<dbReference type="PANTHER" id="PTHR47058:SF3">
    <property type="entry name" value="REPLICATION PROTEIN A 14 KDA SUBUNIT A-RELATED"/>
    <property type="match status" value="1"/>
</dbReference>
<dbReference type="EMBL" id="QGNW01000029">
    <property type="protein sequence ID" value="RVX12020.1"/>
    <property type="molecule type" value="Genomic_DNA"/>
</dbReference>
<dbReference type="AlphaFoldDB" id="A0A438JST5"/>